<evidence type="ECO:0000313" key="10">
    <source>
        <dbReference type="Proteomes" id="UP001295423"/>
    </source>
</evidence>
<evidence type="ECO:0000313" key="9">
    <source>
        <dbReference type="EMBL" id="CAJ1970167.1"/>
    </source>
</evidence>
<reference evidence="9" key="1">
    <citation type="submission" date="2023-08" db="EMBL/GenBank/DDBJ databases">
        <authorList>
            <person name="Audoor S."/>
            <person name="Bilcke G."/>
        </authorList>
    </citation>
    <scope>NUCLEOTIDE SEQUENCE</scope>
</reference>
<dbReference type="Pfam" id="PF09445">
    <property type="entry name" value="Methyltransf_15"/>
    <property type="match status" value="1"/>
</dbReference>
<protein>
    <recommendedName>
        <fullName evidence="1">Trimethylguanosine synthase</fullName>
    </recommendedName>
    <alternativeName>
        <fullName evidence="7">Cap-specific guanine-N(2) methyltransferase</fullName>
    </alternativeName>
</protein>
<dbReference type="InterPro" id="IPR019012">
    <property type="entry name" value="RNA_cap_Gua-N2-MeTrfase"/>
</dbReference>
<dbReference type="Proteomes" id="UP001295423">
    <property type="component" value="Unassembled WGS sequence"/>
</dbReference>
<dbReference type="PANTHER" id="PTHR14741:SF32">
    <property type="entry name" value="TRIMETHYLGUANOSINE SYNTHASE"/>
    <property type="match status" value="1"/>
</dbReference>
<keyword evidence="10" id="KW-1185">Reference proteome</keyword>
<evidence type="ECO:0000256" key="4">
    <source>
        <dbReference type="ARBA" id="ARBA00048740"/>
    </source>
</evidence>
<feature type="region of interest" description="Disordered" evidence="8">
    <location>
        <begin position="1"/>
        <end position="50"/>
    </location>
</feature>
<sequence>MSGTNQSSSADENGRQDDEQQQQQQQQQQQGDEGNNRPHTRKPQHHGQQEKATNALLRLLSTEIAKDGGASLVTSLKDYFATTINGKRFNALLTHAIGHAKLLRFLEVHSEVFNTDRHASPHVVHLLSRQYVVDEDLISDAKWTKDKLLVVRNKASYVLQKRQAKLNRRKKKQESMDIVTENDTTYAANDTTTANLPWLLQQSVGDVHLYLRASGFYVRTFYETASVVETKETQIQIPLVGSRAWQDLVLEEFGAILKADPESRFVIGTFSSSNDGGSPKVWLSHLDPNAATVATKIADGTFSLKNNNNGSVGVETEAESSPFLDEQYLDTLDECLVRLVHQDGGHEVRLELLLHRHLELKMALGGRDFSTIYEKCQDRLESSDISCRKEGVDWIFASNRTAAAKYGGGGRMVVDKVGLYSVTNSKWGTAIGNIMVQCCKTTAFGNTTTKLSNYGTTSDGDNDTATNSSKPILVDMTASVGGMTLGLAKTEYFDQILAYEMDPERAKLCQTNMKRHGVDHLVEVRNQDSVEALSSFLPCKEHQYCFVVDPPWGGVAYKQKTRRYSQFFMGPWSLKDVLVRMYIHCKPCLVGMRLPQDKAKVNELLDELRQENLRFETKTLRQLSVQRFVVLHFLPD</sequence>
<dbReference type="AlphaFoldDB" id="A0AAD2JPR3"/>
<evidence type="ECO:0000256" key="2">
    <source>
        <dbReference type="ARBA" id="ARBA00025783"/>
    </source>
</evidence>
<proteinExistence type="inferred from homology"/>
<dbReference type="GO" id="GO:0071164">
    <property type="term" value="F:RNA cap trimethylguanosine synthase activity"/>
    <property type="evidence" value="ECO:0007669"/>
    <property type="project" value="TreeGrafter"/>
</dbReference>
<comment type="caution">
    <text evidence="9">The sequence shown here is derived from an EMBL/GenBank/DDBJ whole genome shotgun (WGS) entry which is preliminary data.</text>
</comment>
<dbReference type="InterPro" id="IPR029063">
    <property type="entry name" value="SAM-dependent_MTases_sf"/>
</dbReference>
<evidence type="ECO:0000256" key="6">
    <source>
        <dbReference type="ARBA" id="ARBA00049075"/>
    </source>
</evidence>
<evidence type="ECO:0000256" key="1">
    <source>
        <dbReference type="ARBA" id="ARBA00018517"/>
    </source>
</evidence>
<comment type="catalytic activity">
    <reaction evidence="5">
        <text>a 5'-end (N(2),N(7)-dimethyl 5'-triphosphoguanosine)-ribonucleoside in snRNA + S-adenosyl-L-methionine = a 5'-end (N(2),N(2),N(7)-trimethyl 5'-triphosphoguanosine)-ribonucleoside in snRNA + S-adenosyl-L-homocysteine + H(+)</text>
        <dbReference type="Rhea" id="RHEA:78479"/>
        <dbReference type="Rhea" id="RHEA-COMP:19087"/>
        <dbReference type="Rhea" id="RHEA-COMP:19089"/>
        <dbReference type="ChEBI" id="CHEBI:15378"/>
        <dbReference type="ChEBI" id="CHEBI:57856"/>
        <dbReference type="ChEBI" id="CHEBI:59789"/>
        <dbReference type="ChEBI" id="CHEBI:167623"/>
        <dbReference type="ChEBI" id="CHEBI:172880"/>
    </reaction>
    <physiologicalReaction direction="left-to-right" evidence="5">
        <dbReference type="Rhea" id="RHEA:78480"/>
    </physiologicalReaction>
</comment>
<dbReference type="Gene3D" id="3.40.50.150">
    <property type="entry name" value="Vaccinia Virus protein VP39"/>
    <property type="match status" value="1"/>
</dbReference>
<comment type="catalytic activity">
    <reaction evidence="3">
        <text>a 5'-end (N(2),N(7)-dimethyl 5'-triphosphoguanosine)-ribonucleoside in snoRNA + S-adenosyl-L-methionine = a 5'-end (N(2),N(2),N(7)-trimethyl 5'-triphosphoguanosine)-ribonucleoside in snoRNA + S-adenosyl-L-homocysteine + H(+)</text>
        <dbReference type="Rhea" id="RHEA:78507"/>
        <dbReference type="Rhea" id="RHEA-COMP:19088"/>
        <dbReference type="Rhea" id="RHEA-COMP:19090"/>
        <dbReference type="ChEBI" id="CHEBI:15378"/>
        <dbReference type="ChEBI" id="CHEBI:57856"/>
        <dbReference type="ChEBI" id="CHEBI:59789"/>
        <dbReference type="ChEBI" id="CHEBI:167623"/>
        <dbReference type="ChEBI" id="CHEBI:172880"/>
    </reaction>
    <physiologicalReaction direction="left-to-right" evidence="3">
        <dbReference type="Rhea" id="RHEA:78508"/>
    </physiologicalReaction>
</comment>
<feature type="compositionally biased region" description="Low complexity" evidence="8">
    <location>
        <begin position="21"/>
        <end position="33"/>
    </location>
</feature>
<name>A0AAD2JPR3_9STRA</name>
<dbReference type="PANTHER" id="PTHR14741">
    <property type="entry name" value="S-ADENOSYLMETHIONINE-DEPENDENT METHYLTRANSFERASE RELATED"/>
    <property type="match status" value="1"/>
</dbReference>
<dbReference type="GO" id="GO:0005634">
    <property type="term" value="C:nucleus"/>
    <property type="evidence" value="ECO:0007669"/>
    <property type="project" value="TreeGrafter"/>
</dbReference>
<gene>
    <name evidence="9" type="ORF">CYCCA115_LOCUS24190</name>
</gene>
<comment type="similarity">
    <text evidence="2">Belongs to the methyltransferase superfamily. Trimethylguanosine synthase family.</text>
</comment>
<comment type="catalytic activity">
    <reaction evidence="4">
        <text>a 5'-end (N(7)-methyl 5'-triphosphoguanosine)-ribonucleoside in snoRNA + S-adenosyl-L-methionine = a 5'-end (N(2),N(7)-dimethyl 5'-triphosphoguanosine)-ribonucleoside in snoRNA + S-adenosyl-L-homocysteine + H(+)</text>
        <dbReference type="Rhea" id="RHEA:78475"/>
        <dbReference type="Rhea" id="RHEA-COMP:19086"/>
        <dbReference type="Rhea" id="RHEA-COMP:19088"/>
        <dbReference type="ChEBI" id="CHEBI:15378"/>
        <dbReference type="ChEBI" id="CHEBI:57856"/>
        <dbReference type="ChEBI" id="CHEBI:59789"/>
        <dbReference type="ChEBI" id="CHEBI:156461"/>
        <dbReference type="ChEBI" id="CHEBI:172880"/>
    </reaction>
    <physiologicalReaction direction="left-to-right" evidence="4">
        <dbReference type="Rhea" id="RHEA:78476"/>
    </physiologicalReaction>
</comment>
<evidence type="ECO:0000256" key="3">
    <source>
        <dbReference type="ARBA" id="ARBA00047418"/>
    </source>
</evidence>
<organism evidence="9 10">
    <name type="scientific">Cylindrotheca closterium</name>
    <dbReference type="NCBI Taxonomy" id="2856"/>
    <lineage>
        <taxon>Eukaryota</taxon>
        <taxon>Sar</taxon>
        <taxon>Stramenopiles</taxon>
        <taxon>Ochrophyta</taxon>
        <taxon>Bacillariophyta</taxon>
        <taxon>Bacillariophyceae</taxon>
        <taxon>Bacillariophycidae</taxon>
        <taxon>Bacillariales</taxon>
        <taxon>Bacillariaceae</taxon>
        <taxon>Cylindrotheca</taxon>
    </lineage>
</organism>
<feature type="compositionally biased region" description="Polar residues" evidence="8">
    <location>
        <begin position="1"/>
        <end position="11"/>
    </location>
</feature>
<dbReference type="EMBL" id="CAKOGP040002469">
    <property type="protein sequence ID" value="CAJ1970167.1"/>
    <property type="molecule type" value="Genomic_DNA"/>
</dbReference>
<evidence type="ECO:0000256" key="8">
    <source>
        <dbReference type="SAM" id="MobiDB-lite"/>
    </source>
</evidence>
<evidence type="ECO:0000256" key="5">
    <source>
        <dbReference type="ARBA" id="ARBA00048763"/>
    </source>
</evidence>
<dbReference type="SUPFAM" id="SSF53335">
    <property type="entry name" value="S-adenosyl-L-methionine-dependent methyltransferases"/>
    <property type="match status" value="1"/>
</dbReference>
<accession>A0AAD2JPR3</accession>
<comment type="catalytic activity">
    <reaction evidence="6">
        <text>a 5'-end (N(7)-methyl 5'-triphosphoguanosine)-ribonucleoside in snRNA + S-adenosyl-L-methionine = a 5'-end (N(2),N(7)-dimethyl 5'-triphosphoguanosine)-ribonucleoside in snRNA + S-adenosyl-L-homocysteine + H(+)</text>
        <dbReference type="Rhea" id="RHEA:78471"/>
        <dbReference type="Rhea" id="RHEA-COMP:19085"/>
        <dbReference type="Rhea" id="RHEA-COMP:19087"/>
        <dbReference type="ChEBI" id="CHEBI:15378"/>
        <dbReference type="ChEBI" id="CHEBI:57856"/>
        <dbReference type="ChEBI" id="CHEBI:59789"/>
        <dbReference type="ChEBI" id="CHEBI:156461"/>
        <dbReference type="ChEBI" id="CHEBI:172880"/>
    </reaction>
    <physiologicalReaction direction="left-to-right" evidence="6">
        <dbReference type="Rhea" id="RHEA:78472"/>
    </physiologicalReaction>
</comment>
<evidence type="ECO:0000256" key="7">
    <source>
        <dbReference type="ARBA" id="ARBA00049790"/>
    </source>
</evidence>